<dbReference type="AlphaFoldDB" id="A0A9N9DV98"/>
<evidence type="ECO:0000313" key="3">
    <source>
        <dbReference type="Proteomes" id="UP000789342"/>
    </source>
</evidence>
<feature type="signal peptide" evidence="1">
    <location>
        <begin position="1"/>
        <end position="18"/>
    </location>
</feature>
<gene>
    <name evidence="2" type="ORF">AMORRO_LOCUS10093</name>
</gene>
<comment type="caution">
    <text evidence="2">The sequence shown here is derived from an EMBL/GenBank/DDBJ whole genome shotgun (WGS) entry which is preliminary data.</text>
</comment>
<organism evidence="2 3">
    <name type="scientific">Acaulospora morrowiae</name>
    <dbReference type="NCBI Taxonomy" id="94023"/>
    <lineage>
        <taxon>Eukaryota</taxon>
        <taxon>Fungi</taxon>
        <taxon>Fungi incertae sedis</taxon>
        <taxon>Mucoromycota</taxon>
        <taxon>Glomeromycotina</taxon>
        <taxon>Glomeromycetes</taxon>
        <taxon>Diversisporales</taxon>
        <taxon>Acaulosporaceae</taxon>
        <taxon>Acaulospora</taxon>
    </lineage>
</organism>
<sequence length="119" mass="13362">MVALVLVSLSYKALPSQAWVVQHNHPKTVLYVSPVYIPILQYGRLKCHISATGTPSRVEVPKRLLSDTMYDTNIHLPDMKYSVTLVSVTYYMETYRALPLGISPIKPSSKEKQAITLSL</sequence>
<reference evidence="2" key="1">
    <citation type="submission" date="2021-06" db="EMBL/GenBank/DDBJ databases">
        <authorList>
            <person name="Kallberg Y."/>
            <person name="Tangrot J."/>
            <person name="Rosling A."/>
        </authorList>
    </citation>
    <scope>NUCLEOTIDE SEQUENCE</scope>
    <source>
        <strain evidence="2">CL551</strain>
    </source>
</reference>
<dbReference type="EMBL" id="CAJVPV010010690">
    <property type="protein sequence ID" value="CAG8653885.1"/>
    <property type="molecule type" value="Genomic_DNA"/>
</dbReference>
<proteinExistence type="predicted"/>
<evidence type="ECO:0000313" key="2">
    <source>
        <dbReference type="EMBL" id="CAG8653885.1"/>
    </source>
</evidence>
<keyword evidence="3" id="KW-1185">Reference proteome</keyword>
<protein>
    <submittedName>
        <fullName evidence="2">1268_t:CDS:1</fullName>
    </submittedName>
</protein>
<feature type="chain" id="PRO_5040420314" evidence="1">
    <location>
        <begin position="19"/>
        <end position="119"/>
    </location>
</feature>
<dbReference type="Proteomes" id="UP000789342">
    <property type="component" value="Unassembled WGS sequence"/>
</dbReference>
<evidence type="ECO:0000256" key="1">
    <source>
        <dbReference type="SAM" id="SignalP"/>
    </source>
</evidence>
<name>A0A9N9DV98_9GLOM</name>
<keyword evidence="1" id="KW-0732">Signal</keyword>
<accession>A0A9N9DV98</accession>